<dbReference type="OrthoDB" id="10254418at2759"/>
<gene>
    <name evidence="10" type="ORF">KFL_000940220</name>
</gene>
<dbReference type="GO" id="GO:0005886">
    <property type="term" value="C:plasma membrane"/>
    <property type="evidence" value="ECO:0000318"/>
    <property type="project" value="GO_Central"/>
</dbReference>
<evidence type="ECO:0000256" key="2">
    <source>
        <dbReference type="ARBA" id="ARBA00022448"/>
    </source>
</evidence>
<keyword evidence="2" id="KW-0813">Transport</keyword>
<feature type="transmembrane region" description="Helical" evidence="9">
    <location>
        <begin position="242"/>
        <end position="263"/>
    </location>
</feature>
<evidence type="ECO:0000256" key="3">
    <source>
        <dbReference type="ARBA" id="ARBA00022475"/>
    </source>
</evidence>
<feature type="transmembrane region" description="Helical" evidence="9">
    <location>
        <begin position="415"/>
        <end position="433"/>
    </location>
</feature>
<dbReference type="PANTHER" id="PTHR30574">
    <property type="entry name" value="INNER MEMBRANE PROTEIN YEDE"/>
    <property type="match status" value="1"/>
</dbReference>
<keyword evidence="5 9" id="KW-0812">Transmembrane</keyword>
<dbReference type="Proteomes" id="UP000054558">
    <property type="component" value="Unassembled WGS sequence"/>
</dbReference>
<dbReference type="InterPro" id="IPR046513">
    <property type="entry name" value="DUF6691"/>
</dbReference>
<dbReference type="OMA" id="CYTPVYP"/>
<protein>
    <recommendedName>
        <fullName evidence="12">Sulphur transport domain-containing protein</fullName>
    </recommendedName>
</protein>
<feature type="region of interest" description="Disordered" evidence="8">
    <location>
        <begin position="268"/>
        <end position="321"/>
    </location>
</feature>
<feature type="transmembrane region" description="Helical" evidence="9">
    <location>
        <begin position="375"/>
        <end position="394"/>
    </location>
</feature>
<evidence type="ECO:0000256" key="4">
    <source>
        <dbReference type="ARBA" id="ARBA00022519"/>
    </source>
</evidence>
<feature type="transmembrane region" description="Helical" evidence="9">
    <location>
        <begin position="204"/>
        <end position="222"/>
    </location>
</feature>
<feature type="transmembrane region" description="Helical" evidence="9">
    <location>
        <begin position="328"/>
        <end position="348"/>
    </location>
</feature>
<proteinExistence type="predicted"/>
<accession>A0A1Y1HUU3</accession>
<organism evidence="10 11">
    <name type="scientific">Klebsormidium nitens</name>
    <name type="common">Green alga</name>
    <name type="synonym">Ulothrix nitens</name>
    <dbReference type="NCBI Taxonomy" id="105231"/>
    <lineage>
        <taxon>Eukaryota</taxon>
        <taxon>Viridiplantae</taxon>
        <taxon>Streptophyta</taxon>
        <taxon>Klebsormidiophyceae</taxon>
        <taxon>Klebsormidiales</taxon>
        <taxon>Klebsormidiaceae</taxon>
        <taxon>Klebsormidium</taxon>
    </lineage>
</organism>
<evidence type="ECO:0000256" key="8">
    <source>
        <dbReference type="SAM" id="MobiDB-lite"/>
    </source>
</evidence>
<dbReference type="PANTHER" id="PTHR30574:SF1">
    <property type="entry name" value="SULPHUR TRANSPORT DOMAIN-CONTAINING PROTEIN"/>
    <property type="match status" value="1"/>
</dbReference>
<dbReference type="AlphaFoldDB" id="A0A1Y1HUU3"/>
<evidence type="ECO:0000256" key="1">
    <source>
        <dbReference type="ARBA" id="ARBA00004429"/>
    </source>
</evidence>
<evidence type="ECO:0000313" key="11">
    <source>
        <dbReference type="Proteomes" id="UP000054558"/>
    </source>
</evidence>
<keyword evidence="7 9" id="KW-0472">Membrane</keyword>
<evidence type="ECO:0000256" key="5">
    <source>
        <dbReference type="ARBA" id="ARBA00022692"/>
    </source>
</evidence>
<keyword evidence="3" id="KW-1003">Cell membrane</keyword>
<feature type="compositionally biased region" description="Basic and acidic residues" evidence="8">
    <location>
        <begin position="268"/>
        <end position="281"/>
    </location>
</feature>
<sequence>MATCTIASVCSQGLSFQKPRLWRSSPASLHPLPHIPFRCLPPTGKSGGPLPFLGSRFNLERGRKKAPAKNQKKQGKCARRPVAMVRISGDFSPGASMVGGLLLGIATSLHLALNGRITGASGIIRGAFFGDAGATWKRAFLGGVGVAAVAWELLQPQVYGSLPYKGLVPAVLAGMLVGAGTKLANGCTSGHGVCGLPRLSPRSFVAVATFMATGAATAIAATRTNGFGLGDKVAVAHEKWPIITAIYGAASLAVPAAVLAPALTERARRSGAENKKEKEPSTAEPPASSGEGGATRRKGARAESESASAEAYKVPGGRTGPSGETPETLFVSFVCGLLFGTALAVGRMTNPAKVINFLNVAAAWDKRQGGWDPSLGLLMCAAVLFNLISFNLILKMPRPLLRDKFDVPQNKQIDAKLVVGSALFGVGWALYGVCPGPGFMNVGTGRVSFLAWFAALLGGTLVAMKLVK</sequence>
<evidence type="ECO:0000256" key="9">
    <source>
        <dbReference type="SAM" id="Phobius"/>
    </source>
</evidence>
<keyword evidence="4" id="KW-0997">Cell inner membrane</keyword>
<evidence type="ECO:0000256" key="6">
    <source>
        <dbReference type="ARBA" id="ARBA00022989"/>
    </source>
</evidence>
<reference evidence="10 11" key="1">
    <citation type="journal article" date="2014" name="Nat. Commun.">
        <title>Klebsormidium flaccidum genome reveals primary factors for plant terrestrial adaptation.</title>
        <authorList>
            <person name="Hori K."/>
            <person name="Maruyama F."/>
            <person name="Fujisawa T."/>
            <person name="Togashi T."/>
            <person name="Yamamoto N."/>
            <person name="Seo M."/>
            <person name="Sato S."/>
            <person name="Yamada T."/>
            <person name="Mori H."/>
            <person name="Tajima N."/>
            <person name="Moriyama T."/>
            <person name="Ikeuchi M."/>
            <person name="Watanabe M."/>
            <person name="Wada H."/>
            <person name="Kobayashi K."/>
            <person name="Saito M."/>
            <person name="Masuda T."/>
            <person name="Sasaki-Sekimoto Y."/>
            <person name="Mashiguchi K."/>
            <person name="Awai K."/>
            <person name="Shimojima M."/>
            <person name="Masuda S."/>
            <person name="Iwai M."/>
            <person name="Nobusawa T."/>
            <person name="Narise T."/>
            <person name="Kondo S."/>
            <person name="Saito H."/>
            <person name="Sato R."/>
            <person name="Murakawa M."/>
            <person name="Ihara Y."/>
            <person name="Oshima-Yamada Y."/>
            <person name="Ohtaka K."/>
            <person name="Satoh M."/>
            <person name="Sonobe K."/>
            <person name="Ishii M."/>
            <person name="Ohtani R."/>
            <person name="Kanamori-Sato M."/>
            <person name="Honoki R."/>
            <person name="Miyazaki D."/>
            <person name="Mochizuki H."/>
            <person name="Umetsu J."/>
            <person name="Higashi K."/>
            <person name="Shibata D."/>
            <person name="Kamiya Y."/>
            <person name="Sato N."/>
            <person name="Nakamura Y."/>
            <person name="Tabata S."/>
            <person name="Ida S."/>
            <person name="Kurokawa K."/>
            <person name="Ohta H."/>
        </authorList>
    </citation>
    <scope>NUCLEOTIDE SEQUENCE [LARGE SCALE GENOMIC DNA]</scope>
    <source>
        <strain evidence="10 11">NIES-2285</strain>
    </source>
</reference>
<keyword evidence="6 9" id="KW-1133">Transmembrane helix</keyword>
<feature type="transmembrane region" description="Helical" evidence="9">
    <location>
        <begin position="449"/>
        <end position="467"/>
    </location>
</feature>
<dbReference type="Pfam" id="PF20398">
    <property type="entry name" value="DUF6691"/>
    <property type="match status" value="1"/>
</dbReference>
<dbReference type="InterPro" id="IPR007272">
    <property type="entry name" value="Sulf_transp_TsuA/YedE"/>
</dbReference>
<evidence type="ECO:0000313" key="10">
    <source>
        <dbReference type="EMBL" id="GAQ81913.1"/>
    </source>
</evidence>
<evidence type="ECO:0008006" key="12">
    <source>
        <dbReference type="Google" id="ProtNLM"/>
    </source>
</evidence>
<name>A0A1Y1HUU3_KLENI</name>
<evidence type="ECO:0000256" key="7">
    <source>
        <dbReference type="ARBA" id="ARBA00023136"/>
    </source>
</evidence>
<keyword evidence="11" id="KW-1185">Reference proteome</keyword>
<comment type="subcellular location">
    <subcellularLocation>
        <location evidence="1">Cell inner membrane</location>
        <topology evidence="1">Multi-pass membrane protein</topology>
    </subcellularLocation>
</comment>
<dbReference type="EMBL" id="DF237043">
    <property type="protein sequence ID" value="GAQ81913.1"/>
    <property type="molecule type" value="Genomic_DNA"/>
</dbReference>